<dbReference type="AlphaFoldDB" id="A0A0N8PMZ1"/>
<gene>
    <name evidence="2" type="ORF">SAMN05661077_1341</name>
</gene>
<keyword evidence="1" id="KW-1133">Transmembrane helix</keyword>
<evidence type="ECO:0000313" key="2">
    <source>
        <dbReference type="EMBL" id="SCY14449.1"/>
    </source>
</evidence>
<protein>
    <submittedName>
        <fullName evidence="2">Uncharacterized protein</fullName>
    </submittedName>
</protein>
<dbReference type="RefSeq" id="WP_054966063.1">
    <property type="nucleotide sequence ID" value="NZ_FMUN01000003.1"/>
</dbReference>
<keyword evidence="1" id="KW-0812">Transmembrane</keyword>
<proteinExistence type="predicted"/>
<organism evidence="2 3">
    <name type="scientific">Thiohalorhabdus denitrificans</name>
    <dbReference type="NCBI Taxonomy" id="381306"/>
    <lineage>
        <taxon>Bacteria</taxon>
        <taxon>Pseudomonadati</taxon>
        <taxon>Pseudomonadota</taxon>
        <taxon>Gammaproteobacteria</taxon>
        <taxon>Thiohalorhabdales</taxon>
        <taxon>Thiohalorhabdaceae</taxon>
        <taxon>Thiohalorhabdus</taxon>
    </lineage>
</organism>
<reference evidence="3" key="1">
    <citation type="submission" date="2016-10" db="EMBL/GenBank/DDBJ databases">
        <authorList>
            <person name="Varghese N."/>
        </authorList>
    </citation>
    <scope>NUCLEOTIDE SEQUENCE [LARGE SCALE GENOMIC DNA]</scope>
    <source>
        <strain evidence="3">HL 19</strain>
    </source>
</reference>
<dbReference type="Proteomes" id="UP000183104">
    <property type="component" value="Unassembled WGS sequence"/>
</dbReference>
<evidence type="ECO:0000313" key="3">
    <source>
        <dbReference type="Proteomes" id="UP000183104"/>
    </source>
</evidence>
<name>A0A0N8PMZ1_9GAMM</name>
<sequence>MGMWQQLALIGLAVAVVLFLGPGVKRMAEESPSGSREDWWTFVKIMAAVVGFILLMILFLRN</sequence>
<accession>A0A0N8PMZ1</accession>
<keyword evidence="1" id="KW-0472">Membrane</keyword>
<keyword evidence="3" id="KW-1185">Reference proteome</keyword>
<dbReference type="EMBL" id="FMUN01000003">
    <property type="protein sequence ID" value="SCY14449.1"/>
    <property type="molecule type" value="Genomic_DNA"/>
</dbReference>
<evidence type="ECO:0000256" key="1">
    <source>
        <dbReference type="SAM" id="Phobius"/>
    </source>
</evidence>
<feature type="transmembrane region" description="Helical" evidence="1">
    <location>
        <begin position="38"/>
        <end position="60"/>
    </location>
</feature>
<dbReference type="STRING" id="381306.AN478_07875"/>